<comment type="function">
    <text evidence="6">Endoribonuclease that catalyzes the hydrolysis of histone-coding pre-mRNA 3'-end. Involved in histone pre-mRNA processing during the S-phase of the cell cycle, which is required for entering/progressing through S-phase. Cleaves histone pre-mRNA at a major and a minor cleavage site after the 5'-ACCCA-3' and the 5'-ACCCACA-3' sequence, respectively, and located downstream of the stem-loop. May require the presence of the HDE element located at the histone pre-RNA 3'-end to avoid non-specific cleavage.</text>
</comment>
<evidence type="ECO:0000256" key="1">
    <source>
        <dbReference type="ARBA" id="ARBA00004514"/>
    </source>
</evidence>
<proteinExistence type="predicted"/>
<dbReference type="Gene3D" id="3.60.15.10">
    <property type="entry name" value="Ribonuclease Z/Hydroxyacylglutathione hydrolase-like"/>
    <property type="match status" value="1"/>
</dbReference>
<comment type="subcellular location">
    <subcellularLocation>
        <location evidence="1">Cytoplasm</location>
        <location evidence="1">Cytosol</location>
    </subcellularLocation>
</comment>
<accession>A0A0N4UKI4</accession>
<organism evidence="9 11">
    <name type="scientific">Dracunculus medinensis</name>
    <name type="common">Guinea worm</name>
    <dbReference type="NCBI Taxonomy" id="318479"/>
    <lineage>
        <taxon>Eukaryota</taxon>
        <taxon>Metazoa</taxon>
        <taxon>Ecdysozoa</taxon>
        <taxon>Nematoda</taxon>
        <taxon>Chromadorea</taxon>
        <taxon>Rhabditida</taxon>
        <taxon>Spirurina</taxon>
        <taxon>Dracunculoidea</taxon>
        <taxon>Dracunculidae</taxon>
        <taxon>Dracunculus</taxon>
    </lineage>
</organism>
<dbReference type="InterPro" id="IPR001279">
    <property type="entry name" value="Metallo-B-lactamas"/>
</dbReference>
<dbReference type="GO" id="GO:0005829">
    <property type="term" value="C:cytosol"/>
    <property type="evidence" value="ECO:0007669"/>
    <property type="project" value="UniProtKB-SubCell"/>
</dbReference>
<evidence type="ECO:0000256" key="5">
    <source>
        <dbReference type="ARBA" id="ARBA00044690"/>
    </source>
</evidence>
<reference evidence="8 10" key="2">
    <citation type="submission" date="2018-11" db="EMBL/GenBank/DDBJ databases">
        <authorList>
            <consortium name="Pathogen Informatics"/>
        </authorList>
    </citation>
    <scope>NUCLEOTIDE SEQUENCE [LARGE SCALE GENOMIC DNA]</scope>
</reference>
<dbReference type="AlphaFoldDB" id="A0A0N4UKI4"/>
<sequence length="207" mass="23119">QGSAKQLDDNRYELVASIVLIIDGSETTIVDTGLATDLTGRNNMLKKLADLNINPLLVNYVITTDGQPDHSGNTNSFPESLHFAGIFMYYKTQFSLSKLFHEDIINVSPNVHLLKTPGHSPDGITVIVTNAKNYGTVAVTGDVFTHKEDLKYSNIWQILSKNITEQAESRRTIICLVDYIIPGHGEIFLVESRLKQKLNCPIDYKLR</sequence>
<comment type="subunit">
    <text evidence="2">Homodimer.</text>
</comment>
<evidence type="ECO:0000313" key="9">
    <source>
        <dbReference type="Proteomes" id="UP000038040"/>
    </source>
</evidence>
<dbReference type="CDD" id="cd07711">
    <property type="entry name" value="MBLAC1-like_MBL-fold"/>
    <property type="match status" value="1"/>
</dbReference>
<dbReference type="WBParaSite" id="DME_0000825301-mRNA-1">
    <property type="protein sequence ID" value="DME_0000825301-mRNA-1"/>
    <property type="gene ID" value="DME_0000825301"/>
</dbReference>
<dbReference type="InterPro" id="IPR039344">
    <property type="entry name" value="MBLAC1"/>
</dbReference>
<evidence type="ECO:0000313" key="10">
    <source>
        <dbReference type="Proteomes" id="UP000274756"/>
    </source>
</evidence>
<dbReference type="Proteomes" id="UP000038040">
    <property type="component" value="Unplaced"/>
</dbReference>
<dbReference type="InterPro" id="IPR036866">
    <property type="entry name" value="RibonucZ/Hydroxyglut_hydro"/>
</dbReference>
<evidence type="ECO:0000256" key="6">
    <source>
        <dbReference type="ARBA" id="ARBA00045869"/>
    </source>
</evidence>
<dbReference type="Proteomes" id="UP000274756">
    <property type="component" value="Unassembled WGS sequence"/>
</dbReference>
<reference evidence="11" key="1">
    <citation type="submission" date="2017-02" db="UniProtKB">
        <authorList>
            <consortium name="WormBaseParasite"/>
        </authorList>
    </citation>
    <scope>IDENTIFICATION</scope>
</reference>
<dbReference type="PANTHER" id="PTHR23200:SF48">
    <property type="entry name" value="METALLO-BETA-LACTAMASE DOMAIN-CONTAINING PROTEIN 1"/>
    <property type="match status" value="1"/>
</dbReference>
<evidence type="ECO:0000259" key="7">
    <source>
        <dbReference type="SMART" id="SM00849"/>
    </source>
</evidence>
<feature type="domain" description="Metallo-beta-lactamase" evidence="7">
    <location>
        <begin position="15"/>
        <end position="184"/>
    </location>
</feature>
<evidence type="ECO:0000313" key="11">
    <source>
        <dbReference type="WBParaSite" id="DME_0000825301-mRNA-1"/>
    </source>
</evidence>
<dbReference type="SUPFAM" id="SSF56281">
    <property type="entry name" value="Metallo-hydrolase/oxidoreductase"/>
    <property type="match status" value="1"/>
</dbReference>
<protein>
    <recommendedName>
        <fullName evidence="3">Metallo-beta-lactamase domain-containing protein 1</fullName>
    </recommendedName>
    <alternativeName>
        <fullName evidence="4">Endoribonuclease MBLAC1</fullName>
    </alternativeName>
</protein>
<evidence type="ECO:0000256" key="2">
    <source>
        <dbReference type="ARBA" id="ARBA00011738"/>
    </source>
</evidence>
<dbReference type="SMART" id="SM00849">
    <property type="entry name" value="Lactamase_B"/>
    <property type="match status" value="1"/>
</dbReference>
<name>A0A0N4UKI4_DRAME</name>
<gene>
    <name evidence="8" type="ORF">DME_LOCUS10314</name>
</gene>
<evidence type="ECO:0000256" key="3">
    <source>
        <dbReference type="ARBA" id="ARBA00014856"/>
    </source>
</evidence>
<dbReference type="PANTHER" id="PTHR23200">
    <property type="entry name" value="METALLO-BETA-LACTAMASE DOMAIN-CONTAINING PROTEIN 1"/>
    <property type="match status" value="1"/>
</dbReference>
<dbReference type="EMBL" id="UYYG01001211">
    <property type="protein sequence ID" value="VDN60341.1"/>
    <property type="molecule type" value="Genomic_DNA"/>
</dbReference>
<comment type="catalytic activity">
    <reaction evidence="5">
        <text>a ribonucleotidyl-ribonucleotide-RNA + H2O = a 3'-end ribonucleotide-RNA + a 5'-end 5'-phospho-ribonucleoside-RNA + H(+)</text>
        <dbReference type="Rhea" id="RHEA:68096"/>
        <dbReference type="Rhea" id="RHEA-COMP:15179"/>
        <dbReference type="Rhea" id="RHEA-COMP:17355"/>
        <dbReference type="Rhea" id="RHEA-COMP:17428"/>
        <dbReference type="ChEBI" id="CHEBI:15377"/>
        <dbReference type="ChEBI" id="CHEBI:15378"/>
        <dbReference type="ChEBI" id="CHEBI:74896"/>
        <dbReference type="ChEBI" id="CHEBI:138282"/>
        <dbReference type="ChEBI" id="CHEBI:173118"/>
    </reaction>
    <physiologicalReaction direction="left-to-right" evidence="5">
        <dbReference type="Rhea" id="RHEA:68097"/>
    </physiologicalReaction>
</comment>
<evidence type="ECO:0000313" key="8">
    <source>
        <dbReference type="EMBL" id="VDN60341.1"/>
    </source>
</evidence>
<dbReference type="OrthoDB" id="10250730at2759"/>
<evidence type="ECO:0000256" key="4">
    <source>
        <dbReference type="ARBA" id="ARBA00032988"/>
    </source>
</evidence>
<keyword evidence="10" id="KW-1185">Reference proteome</keyword>